<reference evidence="1 2" key="1">
    <citation type="submission" date="2011-02" db="EMBL/GenBank/DDBJ databases">
        <authorList>
            <person name="Weinstock G."/>
            <person name="Sodergren E."/>
            <person name="Clifton S."/>
            <person name="Fulton L."/>
            <person name="Fulton B."/>
            <person name="Courtney L."/>
            <person name="Fronick C."/>
            <person name="Harrison M."/>
            <person name="Strong C."/>
            <person name="Farmer C."/>
            <person name="Delahaunty K."/>
            <person name="Markovic C."/>
            <person name="Hall O."/>
            <person name="Minx P."/>
            <person name="Tomlinson C."/>
            <person name="Mitreva M."/>
            <person name="Hou S."/>
            <person name="Chen J."/>
            <person name="Wollam A."/>
            <person name="Pepin K.H."/>
            <person name="Johnson M."/>
            <person name="Bhonagiri V."/>
            <person name="Zhang X."/>
            <person name="Suruliraj S."/>
            <person name="Warren W."/>
            <person name="Chinwalla A."/>
            <person name="Mardis E.R."/>
            <person name="Wilson R.K."/>
        </authorList>
    </citation>
    <scope>NUCLEOTIDE SEQUENCE [LARGE SCALE GENOMIC DNA]</scope>
    <source>
        <strain evidence="1 2">YIT 11859</strain>
    </source>
</reference>
<organism evidence="1 2">
    <name type="scientific">Parasutterella excrementihominis YIT 11859</name>
    <dbReference type="NCBI Taxonomy" id="762966"/>
    <lineage>
        <taxon>Bacteria</taxon>
        <taxon>Pseudomonadati</taxon>
        <taxon>Pseudomonadota</taxon>
        <taxon>Betaproteobacteria</taxon>
        <taxon>Burkholderiales</taxon>
        <taxon>Sutterellaceae</taxon>
        <taxon>Parasutterella</taxon>
    </lineage>
</organism>
<dbReference type="HOGENOM" id="CLU_2524519_0_0_4"/>
<evidence type="ECO:0000313" key="1">
    <source>
        <dbReference type="EMBL" id="EGG55752.1"/>
    </source>
</evidence>
<proteinExistence type="predicted"/>
<gene>
    <name evidence="1" type="ORF">HMPREF9439_01005</name>
</gene>
<comment type="caution">
    <text evidence="1">The sequence shown here is derived from an EMBL/GenBank/DDBJ whole genome shotgun (WGS) entry which is preliminary data.</text>
</comment>
<protein>
    <submittedName>
        <fullName evidence="1">Uncharacterized protein</fullName>
    </submittedName>
</protein>
<sequence>MTDKEQDVPCAICYGNLTIPMSKKEMADLLKTLIDRKLNLISFPERNAEMTAIDRAKRIHELSSQAVEASVILEQITSESAQES</sequence>
<dbReference type="Proteomes" id="UP000005156">
    <property type="component" value="Unassembled WGS sequence"/>
</dbReference>
<keyword evidence="2" id="KW-1185">Reference proteome</keyword>
<dbReference type="AlphaFoldDB" id="F3QJA4"/>
<dbReference type="RefSeq" id="WP_008863915.1">
    <property type="nucleotide sequence ID" value="NZ_GL883695.1"/>
</dbReference>
<dbReference type="EMBL" id="AFBP01000022">
    <property type="protein sequence ID" value="EGG55752.1"/>
    <property type="molecule type" value="Genomic_DNA"/>
</dbReference>
<evidence type="ECO:0000313" key="2">
    <source>
        <dbReference type="Proteomes" id="UP000005156"/>
    </source>
</evidence>
<accession>F3QJA4</accession>
<dbReference type="GeneID" id="43348467"/>
<name>F3QJA4_9BURK</name>